<evidence type="ECO:0000313" key="2">
    <source>
        <dbReference type="Proteomes" id="UP000265520"/>
    </source>
</evidence>
<dbReference type="Proteomes" id="UP000265520">
    <property type="component" value="Unassembled WGS sequence"/>
</dbReference>
<organism evidence="1 2">
    <name type="scientific">Trifolium medium</name>
    <dbReference type="NCBI Taxonomy" id="97028"/>
    <lineage>
        <taxon>Eukaryota</taxon>
        <taxon>Viridiplantae</taxon>
        <taxon>Streptophyta</taxon>
        <taxon>Embryophyta</taxon>
        <taxon>Tracheophyta</taxon>
        <taxon>Spermatophyta</taxon>
        <taxon>Magnoliopsida</taxon>
        <taxon>eudicotyledons</taxon>
        <taxon>Gunneridae</taxon>
        <taxon>Pentapetalae</taxon>
        <taxon>rosids</taxon>
        <taxon>fabids</taxon>
        <taxon>Fabales</taxon>
        <taxon>Fabaceae</taxon>
        <taxon>Papilionoideae</taxon>
        <taxon>50 kb inversion clade</taxon>
        <taxon>NPAAA clade</taxon>
        <taxon>Hologalegina</taxon>
        <taxon>IRL clade</taxon>
        <taxon>Trifolieae</taxon>
        <taxon>Trifolium</taxon>
    </lineage>
</organism>
<name>A0A392SAP8_9FABA</name>
<comment type="caution">
    <text evidence="1">The sequence shown here is derived from an EMBL/GenBank/DDBJ whole genome shotgun (WGS) entry which is preliminary data.</text>
</comment>
<accession>A0A392SAP8</accession>
<keyword evidence="2" id="KW-1185">Reference proteome</keyword>
<evidence type="ECO:0000313" key="1">
    <source>
        <dbReference type="EMBL" id="MCI45918.1"/>
    </source>
</evidence>
<dbReference type="EMBL" id="LXQA010350429">
    <property type="protein sequence ID" value="MCI45918.1"/>
    <property type="molecule type" value="Genomic_DNA"/>
</dbReference>
<sequence length="49" mass="5583">MPDFEHIPRAEEQPVVPKTSPFAGMECYPQLIFACISNDNKVTPYDRLS</sequence>
<proteinExistence type="predicted"/>
<dbReference type="AlphaFoldDB" id="A0A392SAP8"/>
<protein>
    <submittedName>
        <fullName evidence="1">Uncharacterized protein</fullName>
    </submittedName>
</protein>
<reference evidence="1 2" key="1">
    <citation type="journal article" date="2018" name="Front. Plant Sci.">
        <title>Red Clover (Trifolium pratense) and Zigzag Clover (T. medium) - A Picture of Genomic Similarities and Differences.</title>
        <authorList>
            <person name="Dluhosova J."/>
            <person name="Istvanek J."/>
            <person name="Nedelnik J."/>
            <person name="Repkova J."/>
        </authorList>
    </citation>
    <scope>NUCLEOTIDE SEQUENCE [LARGE SCALE GENOMIC DNA]</scope>
    <source>
        <strain evidence="2">cv. 10/8</strain>
        <tissue evidence="1">Leaf</tissue>
    </source>
</reference>